<dbReference type="Proteomes" id="UP000695022">
    <property type="component" value="Unplaced"/>
</dbReference>
<feature type="transmembrane region" description="Helical" evidence="1">
    <location>
        <begin position="38"/>
        <end position="61"/>
    </location>
</feature>
<name>A0ABM1F1U1_PRICU</name>
<keyword evidence="1" id="KW-0812">Transmembrane</keyword>
<evidence type="ECO:0000313" key="2">
    <source>
        <dbReference type="Proteomes" id="UP000695022"/>
    </source>
</evidence>
<dbReference type="RefSeq" id="XP_014678412.1">
    <property type="nucleotide sequence ID" value="XM_014822926.1"/>
</dbReference>
<sequence length="186" mass="20890">MDRLPRQPKQFRGTLPTLPLLRVDDILKMFGAYGRFQVSVVLLLNLVNLFWASQLLSLMFISTVPPFHCVVDGLPTSVDVGGNVTLPQCTIVYYDTDVNVTTDCEQWAYSKQWPHTIVGEASGITAFVLRTEWLPSNARIFGVFFLGGYTWSLGVALLAIGSYLMPNWRHLQLAISVPSVLLWSFH</sequence>
<reference evidence="3" key="1">
    <citation type="submission" date="2025-08" db="UniProtKB">
        <authorList>
            <consortium name="RefSeq"/>
        </authorList>
    </citation>
    <scope>IDENTIFICATION</scope>
</reference>
<keyword evidence="1" id="KW-1133">Transmembrane helix</keyword>
<proteinExistence type="predicted"/>
<keyword evidence="1" id="KW-0472">Membrane</keyword>
<dbReference type="GeneID" id="106818201"/>
<evidence type="ECO:0000256" key="1">
    <source>
        <dbReference type="SAM" id="Phobius"/>
    </source>
</evidence>
<feature type="non-terminal residue" evidence="3">
    <location>
        <position position="186"/>
    </location>
</feature>
<protein>
    <submittedName>
        <fullName evidence="3">Uncharacterized protein LOC106818201</fullName>
    </submittedName>
</protein>
<feature type="transmembrane region" description="Helical" evidence="1">
    <location>
        <begin position="140"/>
        <end position="164"/>
    </location>
</feature>
<gene>
    <name evidence="3" type="primary">LOC106818201</name>
</gene>
<keyword evidence="2" id="KW-1185">Reference proteome</keyword>
<evidence type="ECO:0000313" key="3">
    <source>
        <dbReference type="RefSeq" id="XP_014678412.1"/>
    </source>
</evidence>
<organism evidence="2 3">
    <name type="scientific">Priapulus caudatus</name>
    <name type="common">Priapulid worm</name>
    <dbReference type="NCBI Taxonomy" id="37621"/>
    <lineage>
        <taxon>Eukaryota</taxon>
        <taxon>Metazoa</taxon>
        <taxon>Ecdysozoa</taxon>
        <taxon>Scalidophora</taxon>
        <taxon>Priapulida</taxon>
        <taxon>Priapulimorpha</taxon>
        <taxon>Priapulimorphida</taxon>
        <taxon>Priapulidae</taxon>
        <taxon>Priapulus</taxon>
    </lineage>
</organism>
<accession>A0ABM1F1U1</accession>